<reference evidence="2" key="1">
    <citation type="submission" date="2023-07" db="EMBL/GenBank/DDBJ databases">
        <title>Conexibacter stalactiti sp. nov., isolated from stalactites in a lava cave and emended description of the genus Conexibacter.</title>
        <authorList>
            <person name="Lee S.D."/>
        </authorList>
    </citation>
    <scope>NUCLEOTIDE SEQUENCE [LARGE SCALE GENOMIC DNA]</scope>
    <source>
        <strain evidence="2">KCTC 39840</strain>
    </source>
</reference>
<accession>A0ABU4HL73</accession>
<reference evidence="1 2" key="2">
    <citation type="submission" date="2023-10" db="EMBL/GenBank/DDBJ databases">
        <authorList>
            <person name="Han X.F."/>
        </authorList>
    </citation>
    <scope>NUCLEOTIDE SEQUENCE [LARGE SCALE GENOMIC DNA]</scope>
    <source>
        <strain evidence="1 2">KCTC 39840</strain>
    </source>
</reference>
<dbReference type="InterPro" id="IPR036782">
    <property type="entry name" value="NE0471-like_N"/>
</dbReference>
<dbReference type="Pfam" id="PF10387">
    <property type="entry name" value="DUF2442"/>
    <property type="match status" value="1"/>
</dbReference>
<sequence>MSYYLDITDVKILAGNWLRLWFSDGAIIDVDAGPIIATGEVFEPIRSDRAVFEAVAVNPESGTIEWPGEVDLCPDVLYGRGEPASGKRFERRVVRPAAGAPA</sequence>
<evidence type="ECO:0000313" key="2">
    <source>
        <dbReference type="Proteomes" id="UP001284601"/>
    </source>
</evidence>
<dbReference type="EMBL" id="JAWSTH010000011">
    <property type="protein sequence ID" value="MDW5594000.1"/>
    <property type="molecule type" value="Genomic_DNA"/>
</dbReference>
<organism evidence="1 2">
    <name type="scientific">Conexibacter stalactiti</name>
    <dbReference type="NCBI Taxonomy" id="1940611"/>
    <lineage>
        <taxon>Bacteria</taxon>
        <taxon>Bacillati</taxon>
        <taxon>Actinomycetota</taxon>
        <taxon>Thermoleophilia</taxon>
        <taxon>Solirubrobacterales</taxon>
        <taxon>Conexibacteraceae</taxon>
        <taxon>Conexibacter</taxon>
    </lineage>
</organism>
<dbReference type="SUPFAM" id="SSF143880">
    <property type="entry name" value="NE0471 N-terminal domain-like"/>
    <property type="match status" value="1"/>
</dbReference>
<proteinExistence type="predicted"/>
<keyword evidence="2" id="KW-1185">Reference proteome</keyword>
<protein>
    <submittedName>
        <fullName evidence="1">DUF2442 domain-containing protein</fullName>
    </submittedName>
</protein>
<dbReference type="RefSeq" id="WP_318596258.1">
    <property type="nucleotide sequence ID" value="NZ_JAWSTH010000011.1"/>
</dbReference>
<comment type="caution">
    <text evidence="1">The sequence shown here is derived from an EMBL/GenBank/DDBJ whole genome shotgun (WGS) entry which is preliminary data.</text>
</comment>
<dbReference type="Proteomes" id="UP001284601">
    <property type="component" value="Unassembled WGS sequence"/>
</dbReference>
<dbReference type="InterPro" id="IPR018841">
    <property type="entry name" value="DUF2442"/>
</dbReference>
<evidence type="ECO:0000313" key="1">
    <source>
        <dbReference type="EMBL" id="MDW5594000.1"/>
    </source>
</evidence>
<gene>
    <name evidence="1" type="ORF">R7226_06625</name>
</gene>
<dbReference type="Gene3D" id="3.30.2020.10">
    <property type="entry name" value="NE0471-like N-terminal domain"/>
    <property type="match status" value="1"/>
</dbReference>
<name>A0ABU4HL73_9ACTN</name>